<dbReference type="AlphaFoldDB" id="A0A1W0E619"/>
<keyword evidence="1" id="KW-0378">Hydrolase</keyword>
<name>A0A1W0E619_9MICR</name>
<evidence type="ECO:0000313" key="1">
    <source>
        <dbReference type="EMBL" id="OQS54629.1"/>
    </source>
</evidence>
<evidence type="ECO:0000313" key="2">
    <source>
        <dbReference type="Proteomes" id="UP000192758"/>
    </source>
</evidence>
<keyword evidence="1" id="KW-0067">ATP-binding</keyword>
<comment type="caution">
    <text evidence="1">The sequence shown here is derived from an EMBL/GenBank/DDBJ whole genome shotgun (WGS) entry which is preliminary data.</text>
</comment>
<organism evidence="1 2">
    <name type="scientific">Ecytonucleospora hepatopenaei</name>
    <dbReference type="NCBI Taxonomy" id="646526"/>
    <lineage>
        <taxon>Eukaryota</taxon>
        <taxon>Fungi</taxon>
        <taxon>Fungi incertae sedis</taxon>
        <taxon>Microsporidia</taxon>
        <taxon>Enterocytozoonidae</taxon>
        <taxon>Ecytonucleospora</taxon>
    </lineage>
</organism>
<dbReference type="OrthoDB" id="2193218at2759"/>
<dbReference type="GO" id="GO:0004386">
    <property type="term" value="F:helicase activity"/>
    <property type="evidence" value="ECO:0007669"/>
    <property type="project" value="UniProtKB-KW"/>
</dbReference>
<dbReference type="EMBL" id="MNPJ01000019">
    <property type="protein sequence ID" value="OQS54629.1"/>
    <property type="molecule type" value="Genomic_DNA"/>
</dbReference>
<dbReference type="Proteomes" id="UP000192758">
    <property type="component" value="Unassembled WGS sequence"/>
</dbReference>
<gene>
    <name evidence="1" type="ORF">EHP00_2151</name>
</gene>
<reference evidence="1 2" key="1">
    <citation type="journal article" date="2017" name="Environ. Microbiol.">
        <title>Decay of the glycolytic pathway and adaptation to intranuclear parasitism within Enterocytozoonidae microsporidia.</title>
        <authorList>
            <person name="Wiredu Boakye D."/>
            <person name="Jaroenlak P."/>
            <person name="Prachumwat A."/>
            <person name="Williams T.A."/>
            <person name="Bateman K.S."/>
            <person name="Itsathitphaisarn O."/>
            <person name="Sritunyalucksana K."/>
            <person name="Paszkiewicz K.H."/>
            <person name="Moore K.A."/>
            <person name="Stentiford G.D."/>
            <person name="Williams B.A."/>
        </authorList>
    </citation>
    <scope>NUCLEOTIDE SEQUENCE [LARGE SCALE GENOMIC DNA]</scope>
    <source>
        <strain evidence="1 2">TH1</strain>
    </source>
</reference>
<proteinExistence type="predicted"/>
<sequence>MLLADSRFTQESKLSKLPKWIQQRIEKGNVGLSIEMAMNVTKYFFKEMAQKSNSFETSLVEEKNVKNFLKK</sequence>
<keyword evidence="1" id="KW-0547">Nucleotide-binding</keyword>
<protein>
    <submittedName>
        <fullName evidence="1">DNA repair helicase rad3</fullName>
    </submittedName>
</protein>
<keyword evidence="1" id="KW-0347">Helicase</keyword>
<keyword evidence="2" id="KW-1185">Reference proteome</keyword>
<dbReference type="VEuPathDB" id="MicrosporidiaDB:EHP00_2151"/>
<dbReference type="STRING" id="646526.A0A1W0E619"/>
<accession>A0A1W0E619</accession>